<evidence type="ECO:0000256" key="1">
    <source>
        <dbReference type="ARBA" id="ARBA00001933"/>
    </source>
</evidence>
<dbReference type="Pfam" id="PF00155">
    <property type="entry name" value="Aminotran_1_2"/>
    <property type="match status" value="1"/>
</dbReference>
<dbReference type="InterPro" id="IPR001917">
    <property type="entry name" value="Aminotrans_II_pyridoxalP_BS"/>
</dbReference>
<comment type="function">
    <text evidence="2 11">Catalyzes the decarboxylative condensation of pimeloyl-[acyl-carrier protein] and L-alanine to produce 8-amino-7-oxononanoate (AON), [acyl-carrier protein], and carbon dioxide.</text>
</comment>
<comment type="pathway">
    <text evidence="3 11">Cofactor biosynthesis; biotin biosynthesis.</text>
</comment>
<dbReference type="InterPro" id="IPR015421">
    <property type="entry name" value="PyrdxlP-dep_Trfase_major"/>
</dbReference>
<dbReference type="UniPathway" id="UPA00078"/>
<comment type="cofactor">
    <cofactor evidence="1 10 11">
        <name>pyridoxal 5'-phosphate</name>
        <dbReference type="ChEBI" id="CHEBI:597326"/>
    </cofactor>
</comment>
<dbReference type="InterPro" id="IPR004723">
    <property type="entry name" value="AONS_Archaea/Proteobacteria"/>
</dbReference>
<evidence type="ECO:0000256" key="6">
    <source>
        <dbReference type="ARBA" id="ARBA00022679"/>
    </source>
</evidence>
<sequence>MKNHIQSVLHQLEQKTQKRMLKNVSSSDGAWIVMNGRKMLNLASNNYLGLANDERLIKAGCQAMRTYGAGATASRLIVGNYELYTRAEEALKKWKKAEAALIFNSGYTANLGIIASLIGRDDIVFSDWLNHASIIDGIRLSKAERYRYRHNDLDHLESLLKQASPHKRKLIVTDSIFSMDGDIAQLEGLVTLKKRYNAILMVDEAHSSGIYGKRGEGLVHHFHLQDEVDIQMGTFSKALGCFGAYVTGEQWLIDYLMNTMRSFIFTTALPPAVLGAIEKSIEIVQQEHARRQTLQVHSHYFRDELQKLGFDIGKSTTHIVPIIIGSNEQTVQMSERLQEHGIAAVAIRPPTVPEGTSRIRFSLSSSLTKEELDWALERIAEVGREMGLIAS</sequence>
<reference evidence="13 14" key="1">
    <citation type="submission" date="2014-04" db="EMBL/GenBank/DDBJ databases">
        <title>Whole genome shotgun sequence of Geobacillus caldoxylosilyticus NBRC 107762.</title>
        <authorList>
            <person name="Hosoyama A."/>
            <person name="Hosoyama Y."/>
            <person name="Katano-Makiyama Y."/>
            <person name="Tsuchikane K."/>
            <person name="Ohji S."/>
            <person name="Ichikawa N."/>
            <person name="Yamazoe A."/>
            <person name="Fujita N."/>
        </authorList>
    </citation>
    <scope>NUCLEOTIDE SEQUENCE [LARGE SCALE GENOMIC DNA]</scope>
    <source>
        <strain evidence="13 14">NBRC 107762</strain>
    </source>
</reference>
<feature type="domain" description="Aminotransferase class I/classII large" evidence="12">
    <location>
        <begin position="38"/>
        <end position="379"/>
    </location>
</feature>
<accession>A0A023DJV2</accession>
<evidence type="ECO:0000256" key="4">
    <source>
        <dbReference type="ARBA" id="ARBA00010008"/>
    </source>
</evidence>
<evidence type="ECO:0000256" key="10">
    <source>
        <dbReference type="PIRSR" id="PIRSR604723-51"/>
    </source>
</evidence>
<dbReference type="AlphaFoldDB" id="A0A023DJV2"/>
<dbReference type="Gene3D" id="3.40.640.10">
    <property type="entry name" value="Type I PLP-dependent aspartate aminotransferase-like (Major domain)"/>
    <property type="match status" value="1"/>
</dbReference>
<dbReference type="EC" id="2.3.1.47" evidence="11"/>
<comment type="caution">
    <text evidence="13">The sequence shown here is derived from an EMBL/GenBank/DDBJ whole genome shotgun (WGS) entry which is preliminary data.</text>
</comment>
<dbReference type="RefSeq" id="WP_042411422.1">
    <property type="nucleotide sequence ID" value="NZ_BAWO01000063.1"/>
</dbReference>
<evidence type="ECO:0000256" key="7">
    <source>
        <dbReference type="ARBA" id="ARBA00022756"/>
    </source>
</evidence>
<protein>
    <recommendedName>
        <fullName evidence="11">8-amino-7-ketopelargonate synthase</fullName>
        <ecNumber evidence="11">2.3.1.47</ecNumber>
    </recommendedName>
</protein>
<evidence type="ECO:0000256" key="3">
    <source>
        <dbReference type="ARBA" id="ARBA00004746"/>
    </source>
</evidence>
<dbReference type="OrthoDB" id="9807157at2"/>
<dbReference type="GO" id="GO:0008710">
    <property type="term" value="F:8-amino-7-oxononanoate synthase activity"/>
    <property type="evidence" value="ECO:0007669"/>
    <property type="project" value="UniProtKB-UniRule"/>
</dbReference>
<keyword evidence="8 10" id="KW-0663">Pyridoxal phosphate</keyword>
<evidence type="ECO:0000313" key="14">
    <source>
        <dbReference type="Proteomes" id="UP000023561"/>
    </source>
</evidence>
<keyword evidence="14" id="KW-1185">Reference proteome</keyword>
<dbReference type="InterPro" id="IPR050087">
    <property type="entry name" value="AON_synthase_class-II"/>
</dbReference>
<dbReference type="CDD" id="cd06454">
    <property type="entry name" value="KBL_like"/>
    <property type="match status" value="1"/>
</dbReference>
<comment type="similarity">
    <text evidence="4 11">Belongs to the class-II pyridoxal-phosphate-dependent aminotransferase family. BioF subfamily.</text>
</comment>
<dbReference type="Proteomes" id="UP000023561">
    <property type="component" value="Unassembled WGS sequence"/>
</dbReference>
<keyword evidence="6 11" id="KW-0808">Transferase</keyword>
<comment type="subunit">
    <text evidence="5 11">Homodimer.</text>
</comment>
<evidence type="ECO:0000256" key="9">
    <source>
        <dbReference type="ARBA" id="ARBA00047715"/>
    </source>
</evidence>
<name>A0A023DJV2_9BACL</name>
<evidence type="ECO:0000256" key="8">
    <source>
        <dbReference type="ARBA" id="ARBA00022898"/>
    </source>
</evidence>
<evidence type="ECO:0000256" key="5">
    <source>
        <dbReference type="ARBA" id="ARBA00011738"/>
    </source>
</evidence>
<dbReference type="FunFam" id="3.40.640.10:FF:000006">
    <property type="entry name" value="5-aminolevulinate synthase, mitochondrial"/>
    <property type="match status" value="1"/>
</dbReference>
<dbReference type="GO" id="GO:0030170">
    <property type="term" value="F:pyridoxal phosphate binding"/>
    <property type="evidence" value="ECO:0007669"/>
    <property type="project" value="InterPro"/>
</dbReference>
<dbReference type="PANTHER" id="PTHR13693:SF100">
    <property type="entry name" value="8-AMINO-7-OXONONANOATE SYNTHASE"/>
    <property type="match status" value="1"/>
</dbReference>
<organism evidence="13 14">
    <name type="scientific">Parageobacillus caldoxylosilyticus NBRC 107762</name>
    <dbReference type="NCBI Taxonomy" id="1220594"/>
    <lineage>
        <taxon>Bacteria</taxon>
        <taxon>Bacillati</taxon>
        <taxon>Bacillota</taxon>
        <taxon>Bacilli</taxon>
        <taxon>Bacillales</taxon>
        <taxon>Anoxybacillaceae</taxon>
        <taxon>Saccharococcus</taxon>
    </lineage>
</organism>
<dbReference type="PANTHER" id="PTHR13693">
    <property type="entry name" value="CLASS II AMINOTRANSFERASE/8-AMINO-7-OXONONANOATE SYNTHASE"/>
    <property type="match status" value="1"/>
</dbReference>
<dbReference type="PROSITE" id="PS00599">
    <property type="entry name" value="AA_TRANSFER_CLASS_2"/>
    <property type="match status" value="1"/>
</dbReference>
<dbReference type="Gene3D" id="3.90.1150.10">
    <property type="entry name" value="Aspartate Aminotransferase, domain 1"/>
    <property type="match status" value="1"/>
</dbReference>
<dbReference type="InterPro" id="IPR015424">
    <property type="entry name" value="PyrdxlP-dep_Trfase"/>
</dbReference>
<dbReference type="GO" id="GO:0009102">
    <property type="term" value="P:biotin biosynthetic process"/>
    <property type="evidence" value="ECO:0007669"/>
    <property type="project" value="UniProtKB-UniRule"/>
</dbReference>
<evidence type="ECO:0000256" key="11">
    <source>
        <dbReference type="RuleBase" id="RU003693"/>
    </source>
</evidence>
<comment type="catalytic activity">
    <reaction evidence="9 11">
        <text>6-carboxyhexanoyl-[ACP] + L-alanine + H(+) = (8S)-8-amino-7-oxononanoate + holo-[ACP] + CO2</text>
        <dbReference type="Rhea" id="RHEA:42288"/>
        <dbReference type="Rhea" id="RHEA-COMP:9685"/>
        <dbReference type="Rhea" id="RHEA-COMP:9955"/>
        <dbReference type="ChEBI" id="CHEBI:15378"/>
        <dbReference type="ChEBI" id="CHEBI:16526"/>
        <dbReference type="ChEBI" id="CHEBI:57972"/>
        <dbReference type="ChEBI" id="CHEBI:64479"/>
        <dbReference type="ChEBI" id="CHEBI:78846"/>
        <dbReference type="ChEBI" id="CHEBI:149468"/>
        <dbReference type="EC" id="2.3.1.47"/>
    </reaction>
</comment>
<keyword evidence="7" id="KW-0093">Biotin biosynthesis</keyword>
<evidence type="ECO:0000256" key="2">
    <source>
        <dbReference type="ARBA" id="ARBA00002513"/>
    </source>
</evidence>
<proteinExistence type="inferred from homology"/>
<dbReference type="SUPFAM" id="SSF53383">
    <property type="entry name" value="PLP-dependent transferases"/>
    <property type="match status" value="1"/>
</dbReference>
<evidence type="ECO:0000313" key="13">
    <source>
        <dbReference type="EMBL" id="GAJ41291.1"/>
    </source>
</evidence>
<feature type="modified residue" description="N6-(pyridoxal phosphate)lysine" evidence="10">
    <location>
        <position position="237"/>
    </location>
</feature>
<dbReference type="InterPro" id="IPR015422">
    <property type="entry name" value="PyrdxlP-dep_Trfase_small"/>
</dbReference>
<dbReference type="EMBL" id="BAWO01000063">
    <property type="protein sequence ID" value="GAJ41291.1"/>
    <property type="molecule type" value="Genomic_DNA"/>
</dbReference>
<gene>
    <name evidence="13" type="primary">bioF</name>
    <name evidence="13" type="ORF">GCA01S_063_00130</name>
</gene>
<dbReference type="InterPro" id="IPR004839">
    <property type="entry name" value="Aminotransferase_I/II_large"/>
</dbReference>
<dbReference type="NCBIfam" id="TIGR00858">
    <property type="entry name" value="bioF"/>
    <property type="match status" value="1"/>
</dbReference>
<evidence type="ECO:0000259" key="12">
    <source>
        <dbReference type="Pfam" id="PF00155"/>
    </source>
</evidence>